<keyword evidence="4" id="KW-0769">Symport</keyword>
<dbReference type="InterPro" id="IPR011701">
    <property type="entry name" value="MFS"/>
</dbReference>
<dbReference type="FunFam" id="1.20.1250.20:FF:000003">
    <property type="entry name" value="Solute carrier family 17 member 3"/>
    <property type="match status" value="1"/>
</dbReference>
<proteinExistence type="predicted"/>
<dbReference type="SUPFAM" id="SSF103473">
    <property type="entry name" value="MFS general substrate transporter"/>
    <property type="match status" value="1"/>
</dbReference>
<dbReference type="PANTHER" id="PTHR11662:SF454">
    <property type="entry name" value="SIALIN-LIKE"/>
    <property type="match status" value="1"/>
</dbReference>
<protein>
    <recommendedName>
        <fullName evidence="9">Major facilitator superfamily (MFS) profile domain-containing protein</fullName>
    </recommendedName>
</protein>
<organism evidence="7 8">
    <name type="scientific">Rhodnius prolixus</name>
    <name type="common">Triatomid bug</name>
    <dbReference type="NCBI Taxonomy" id="13249"/>
    <lineage>
        <taxon>Eukaryota</taxon>
        <taxon>Metazoa</taxon>
        <taxon>Ecdysozoa</taxon>
        <taxon>Arthropoda</taxon>
        <taxon>Hexapoda</taxon>
        <taxon>Insecta</taxon>
        <taxon>Pterygota</taxon>
        <taxon>Neoptera</taxon>
        <taxon>Paraneoptera</taxon>
        <taxon>Hemiptera</taxon>
        <taxon>Heteroptera</taxon>
        <taxon>Panheteroptera</taxon>
        <taxon>Cimicomorpha</taxon>
        <taxon>Reduviidae</taxon>
        <taxon>Triatominae</taxon>
        <taxon>Rhodnius</taxon>
    </lineage>
</organism>
<keyword evidence="3" id="KW-0812">Transmembrane</keyword>
<dbReference type="GO" id="GO:0015293">
    <property type="term" value="F:symporter activity"/>
    <property type="evidence" value="ECO:0007669"/>
    <property type="project" value="UniProtKB-KW"/>
</dbReference>
<dbReference type="InParanoid" id="T1I157"/>
<dbReference type="OMA" id="NSIAISX"/>
<dbReference type="EnsemblMetazoa" id="RPRC010027-RA">
    <property type="protein sequence ID" value="RPRC010027-PA"/>
    <property type="gene ID" value="RPRC010027"/>
</dbReference>
<dbReference type="PANTHER" id="PTHR11662">
    <property type="entry name" value="SOLUTE CARRIER FAMILY 17"/>
    <property type="match status" value="1"/>
</dbReference>
<keyword evidence="6" id="KW-0472">Membrane</keyword>
<evidence type="ECO:0000256" key="6">
    <source>
        <dbReference type="ARBA" id="ARBA00023136"/>
    </source>
</evidence>
<dbReference type="Gene3D" id="1.20.1250.20">
    <property type="entry name" value="MFS general substrate transporter like domains"/>
    <property type="match status" value="1"/>
</dbReference>
<dbReference type="Pfam" id="PF07690">
    <property type="entry name" value="MFS_1"/>
    <property type="match status" value="1"/>
</dbReference>
<dbReference type="GO" id="GO:0016324">
    <property type="term" value="C:apical plasma membrane"/>
    <property type="evidence" value="ECO:0007669"/>
    <property type="project" value="TreeGrafter"/>
</dbReference>
<dbReference type="AlphaFoldDB" id="T1I157"/>
<keyword evidence="5" id="KW-1133">Transmembrane helix</keyword>
<reference evidence="7" key="1">
    <citation type="submission" date="2015-05" db="UniProtKB">
        <authorList>
            <consortium name="EnsemblMetazoa"/>
        </authorList>
    </citation>
    <scope>IDENTIFICATION</scope>
</reference>
<comment type="subcellular location">
    <subcellularLocation>
        <location evidence="1">Membrane</location>
        <topology evidence="1">Multi-pass membrane protein</topology>
    </subcellularLocation>
</comment>
<dbReference type="InterPro" id="IPR036259">
    <property type="entry name" value="MFS_trans_sf"/>
</dbReference>
<evidence type="ECO:0000313" key="7">
    <source>
        <dbReference type="EnsemblMetazoa" id="RPRC010027-PA"/>
    </source>
</evidence>
<evidence type="ECO:0000256" key="3">
    <source>
        <dbReference type="ARBA" id="ARBA00022692"/>
    </source>
</evidence>
<accession>T1I157</accession>
<keyword evidence="8" id="KW-1185">Reference proteome</keyword>
<evidence type="ECO:0000256" key="5">
    <source>
        <dbReference type="ARBA" id="ARBA00022989"/>
    </source>
</evidence>
<sequence length="325" mass="36142">MNGAPLGITLAMPLCGLLAQSSGGWPSVFYVSASLGAAWSLLWARIGADSPAEHSSISRDEKEFIERSLANTTSNKLYKTPWRKIFTSVPFWALIATHLGNGWSFSILITETPSFINSILNFDIGANGFLSALPYLSMWIVAFPACWVADYLLKNKIASNNFVRKFWTTIYIHRDIFNFRFLNFFVLFSAQGGRGFALILLGYISYNTTAAIVTLTMAVTASAFMFSGFHINHLDLSPKFVGTLMGIANGLENISAIIAPLTVGLFVKNQESLEEWRFVFLITGFVTIFGNIIFVLFGSAKIQLWNFPTEDNEKQRISYTENKGP</sequence>
<dbReference type="EMBL" id="ACPB03020973">
    <property type="status" value="NOT_ANNOTATED_CDS"/>
    <property type="molecule type" value="Genomic_DNA"/>
</dbReference>
<dbReference type="Proteomes" id="UP000015103">
    <property type="component" value="Unassembled WGS sequence"/>
</dbReference>
<evidence type="ECO:0000256" key="2">
    <source>
        <dbReference type="ARBA" id="ARBA00022448"/>
    </source>
</evidence>
<dbReference type="eggNOG" id="KOG2532">
    <property type="taxonomic scope" value="Eukaryota"/>
</dbReference>
<evidence type="ECO:0000313" key="8">
    <source>
        <dbReference type="Proteomes" id="UP000015103"/>
    </source>
</evidence>
<keyword evidence="2" id="KW-0813">Transport</keyword>
<dbReference type="STRING" id="13249.T1I157"/>
<dbReference type="InterPro" id="IPR050382">
    <property type="entry name" value="MFS_Na/Anion_cotransporter"/>
</dbReference>
<dbReference type="HOGENOM" id="CLU_001265_5_0_1"/>
<name>T1I157_RHOPR</name>
<evidence type="ECO:0000256" key="4">
    <source>
        <dbReference type="ARBA" id="ARBA00022847"/>
    </source>
</evidence>
<dbReference type="VEuPathDB" id="VectorBase:RPRC010027"/>
<dbReference type="GO" id="GO:0006820">
    <property type="term" value="P:monoatomic anion transport"/>
    <property type="evidence" value="ECO:0007669"/>
    <property type="project" value="TreeGrafter"/>
</dbReference>
<evidence type="ECO:0000256" key="1">
    <source>
        <dbReference type="ARBA" id="ARBA00004141"/>
    </source>
</evidence>
<evidence type="ECO:0008006" key="9">
    <source>
        <dbReference type="Google" id="ProtNLM"/>
    </source>
</evidence>